<reference evidence="1" key="1">
    <citation type="journal article" date="2023" name="Science">
        <title>Genome structures resolve the early diversification of teleost fishes.</title>
        <authorList>
            <person name="Parey E."/>
            <person name="Louis A."/>
            <person name="Montfort J."/>
            <person name="Bouchez O."/>
            <person name="Roques C."/>
            <person name="Iampietro C."/>
            <person name="Lluch J."/>
            <person name="Castinel A."/>
            <person name="Donnadieu C."/>
            <person name="Desvignes T."/>
            <person name="Floi Bucao C."/>
            <person name="Jouanno E."/>
            <person name="Wen M."/>
            <person name="Mejri S."/>
            <person name="Dirks R."/>
            <person name="Jansen H."/>
            <person name="Henkel C."/>
            <person name="Chen W.J."/>
            <person name="Zahm M."/>
            <person name="Cabau C."/>
            <person name="Klopp C."/>
            <person name="Thompson A.W."/>
            <person name="Robinson-Rechavi M."/>
            <person name="Braasch I."/>
            <person name="Lecointre G."/>
            <person name="Bobe J."/>
            <person name="Postlethwait J.H."/>
            <person name="Berthelot C."/>
            <person name="Roest Crollius H."/>
            <person name="Guiguen Y."/>
        </authorList>
    </citation>
    <scope>NUCLEOTIDE SEQUENCE</scope>
    <source>
        <strain evidence="1">Concon-B</strain>
    </source>
</reference>
<name>A0A9Q1DIP2_CONCO</name>
<gene>
    <name evidence="1" type="ORF">COCON_G00103770</name>
</gene>
<protein>
    <submittedName>
        <fullName evidence="1">Uncharacterized protein</fullName>
    </submittedName>
</protein>
<keyword evidence="2" id="KW-1185">Reference proteome</keyword>
<evidence type="ECO:0000313" key="2">
    <source>
        <dbReference type="Proteomes" id="UP001152803"/>
    </source>
</evidence>
<dbReference type="Proteomes" id="UP001152803">
    <property type="component" value="Unassembled WGS sequence"/>
</dbReference>
<sequence length="84" mass="9354">MSVSREVILTALVPPTPASSGIWDDATFAPPSANSLFAFISFLSSFRTFFTSLSVRGRFTSLSCFGSELQNCVERFRTLHKHYI</sequence>
<comment type="caution">
    <text evidence="1">The sequence shown here is derived from an EMBL/GenBank/DDBJ whole genome shotgun (WGS) entry which is preliminary data.</text>
</comment>
<organism evidence="1 2">
    <name type="scientific">Conger conger</name>
    <name type="common">Conger eel</name>
    <name type="synonym">Muraena conger</name>
    <dbReference type="NCBI Taxonomy" id="82655"/>
    <lineage>
        <taxon>Eukaryota</taxon>
        <taxon>Metazoa</taxon>
        <taxon>Chordata</taxon>
        <taxon>Craniata</taxon>
        <taxon>Vertebrata</taxon>
        <taxon>Euteleostomi</taxon>
        <taxon>Actinopterygii</taxon>
        <taxon>Neopterygii</taxon>
        <taxon>Teleostei</taxon>
        <taxon>Anguilliformes</taxon>
        <taxon>Congridae</taxon>
        <taxon>Conger</taxon>
    </lineage>
</organism>
<evidence type="ECO:0000313" key="1">
    <source>
        <dbReference type="EMBL" id="KAJ8271518.1"/>
    </source>
</evidence>
<dbReference type="AlphaFoldDB" id="A0A9Q1DIP2"/>
<accession>A0A9Q1DIP2</accession>
<dbReference type="EMBL" id="JAFJMO010000007">
    <property type="protein sequence ID" value="KAJ8271518.1"/>
    <property type="molecule type" value="Genomic_DNA"/>
</dbReference>
<proteinExistence type="predicted"/>